<evidence type="ECO:0000256" key="5">
    <source>
        <dbReference type="ARBA" id="ARBA00023251"/>
    </source>
</evidence>
<keyword evidence="3 6" id="KW-1133">Transmembrane helix</keyword>
<accession>A0A1H5DCA5</accession>
<evidence type="ECO:0000256" key="6">
    <source>
        <dbReference type="RuleBase" id="RU361157"/>
    </source>
</evidence>
<feature type="transmembrane region" description="Helical" evidence="6">
    <location>
        <begin position="36"/>
        <end position="61"/>
    </location>
</feature>
<dbReference type="OrthoDB" id="9778589at2"/>
<proteinExistence type="inferred from homology"/>
<dbReference type="Pfam" id="PF01061">
    <property type="entry name" value="ABC2_membrane"/>
    <property type="match status" value="1"/>
</dbReference>
<keyword evidence="6" id="KW-1003">Cell membrane</keyword>
<feature type="transmembrane region" description="Helical" evidence="6">
    <location>
        <begin position="121"/>
        <end position="147"/>
    </location>
</feature>
<evidence type="ECO:0000256" key="3">
    <source>
        <dbReference type="ARBA" id="ARBA00022989"/>
    </source>
</evidence>
<feature type="transmembrane region" description="Helical" evidence="6">
    <location>
        <begin position="153"/>
        <end position="176"/>
    </location>
</feature>
<dbReference type="Proteomes" id="UP000181980">
    <property type="component" value="Unassembled WGS sequence"/>
</dbReference>
<keyword evidence="6" id="KW-0813">Transport</keyword>
<keyword evidence="5" id="KW-0046">Antibiotic resistance</keyword>
<dbReference type="GO" id="GO:0043190">
    <property type="term" value="C:ATP-binding cassette (ABC) transporter complex"/>
    <property type="evidence" value="ECO:0007669"/>
    <property type="project" value="InterPro"/>
</dbReference>
<protein>
    <recommendedName>
        <fullName evidence="6">Transport permease protein</fullName>
    </recommendedName>
</protein>
<dbReference type="PANTHER" id="PTHR43229">
    <property type="entry name" value="NODULATION PROTEIN J"/>
    <property type="match status" value="1"/>
</dbReference>
<feature type="transmembrane region" description="Helical" evidence="6">
    <location>
        <begin position="73"/>
        <end position="100"/>
    </location>
</feature>
<dbReference type="InterPro" id="IPR013525">
    <property type="entry name" value="ABC2_TM"/>
</dbReference>
<dbReference type="PANTHER" id="PTHR43229:SF2">
    <property type="entry name" value="NODULATION PROTEIN J"/>
    <property type="match status" value="1"/>
</dbReference>
<organism evidence="8 9">
    <name type="scientific">Jiangella alba</name>
    <dbReference type="NCBI Taxonomy" id="561176"/>
    <lineage>
        <taxon>Bacteria</taxon>
        <taxon>Bacillati</taxon>
        <taxon>Actinomycetota</taxon>
        <taxon>Actinomycetes</taxon>
        <taxon>Jiangellales</taxon>
        <taxon>Jiangellaceae</taxon>
        <taxon>Jiangella</taxon>
    </lineage>
</organism>
<comment type="similarity">
    <text evidence="6">Belongs to the ABC-2 integral membrane protein family.</text>
</comment>
<keyword evidence="4 6" id="KW-0472">Membrane</keyword>
<dbReference type="InterPro" id="IPR000412">
    <property type="entry name" value="ABC_2_transport"/>
</dbReference>
<dbReference type="InterPro" id="IPR047817">
    <property type="entry name" value="ABC2_TM_bact-type"/>
</dbReference>
<evidence type="ECO:0000256" key="2">
    <source>
        <dbReference type="ARBA" id="ARBA00022692"/>
    </source>
</evidence>
<dbReference type="GO" id="GO:0140359">
    <property type="term" value="F:ABC-type transporter activity"/>
    <property type="evidence" value="ECO:0007669"/>
    <property type="project" value="InterPro"/>
</dbReference>
<feature type="domain" description="ABC transmembrane type-2" evidence="7">
    <location>
        <begin position="36"/>
        <end position="266"/>
    </location>
</feature>
<evidence type="ECO:0000259" key="7">
    <source>
        <dbReference type="PROSITE" id="PS51012"/>
    </source>
</evidence>
<gene>
    <name evidence="8" type="ORF">SAMN04488561_0366</name>
</gene>
<evidence type="ECO:0000256" key="1">
    <source>
        <dbReference type="ARBA" id="ARBA00004141"/>
    </source>
</evidence>
<keyword evidence="2 6" id="KW-0812">Transmembrane</keyword>
<comment type="subcellular location">
    <subcellularLocation>
        <location evidence="6">Cell membrane</location>
        <topology evidence="6">Multi-pass membrane protein</topology>
    </subcellularLocation>
    <subcellularLocation>
        <location evidence="1">Membrane</location>
        <topology evidence="1">Multi-pass membrane protein</topology>
    </subcellularLocation>
</comment>
<dbReference type="InterPro" id="IPR051784">
    <property type="entry name" value="Nod_factor_ABC_transporter"/>
</dbReference>
<feature type="transmembrane region" description="Helical" evidence="6">
    <location>
        <begin position="237"/>
        <end position="260"/>
    </location>
</feature>
<evidence type="ECO:0000256" key="4">
    <source>
        <dbReference type="ARBA" id="ARBA00023136"/>
    </source>
</evidence>
<dbReference type="PIRSF" id="PIRSF006648">
    <property type="entry name" value="DrrB"/>
    <property type="match status" value="1"/>
</dbReference>
<dbReference type="RefSeq" id="WP_069113839.1">
    <property type="nucleotide sequence ID" value="NZ_FNUC01000002.1"/>
</dbReference>
<evidence type="ECO:0000313" key="8">
    <source>
        <dbReference type="EMBL" id="SED76555.1"/>
    </source>
</evidence>
<evidence type="ECO:0000313" key="9">
    <source>
        <dbReference type="Proteomes" id="UP000181980"/>
    </source>
</evidence>
<dbReference type="PROSITE" id="PS51012">
    <property type="entry name" value="ABC_TM2"/>
    <property type="match status" value="1"/>
</dbReference>
<name>A0A1H5DCA5_9ACTN</name>
<dbReference type="STRING" id="561176.SAMN04488561_0366"/>
<keyword evidence="9" id="KW-1185">Reference proteome</keyword>
<dbReference type="EMBL" id="FNUC01000002">
    <property type="protein sequence ID" value="SED76555.1"/>
    <property type="molecule type" value="Genomic_DNA"/>
</dbReference>
<dbReference type="GO" id="GO:0046677">
    <property type="term" value="P:response to antibiotic"/>
    <property type="evidence" value="ECO:0007669"/>
    <property type="project" value="UniProtKB-KW"/>
</dbReference>
<reference evidence="9" key="1">
    <citation type="submission" date="2016-10" db="EMBL/GenBank/DDBJ databases">
        <authorList>
            <person name="Varghese N."/>
            <person name="Submissions S."/>
        </authorList>
    </citation>
    <scope>NUCLEOTIDE SEQUENCE [LARGE SCALE GENOMIC DNA]</scope>
    <source>
        <strain evidence="9">DSM 45237</strain>
    </source>
</reference>
<dbReference type="PRINTS" id="PR00164">
    <property type="entry name" value="ABC2TRNSPORT"/>
</dbReference>
<sequence>MSAVAAIARALPIPAGAGLARTLIERNARAFRHGWVTLVSGVFEPIFYLFSLGVGLGALIGDVDAGGGRMVEYAAYVAPAMMAAAAMNGAVFDSTFNLFFKLKYAKLYDSVLATPLGPRDVAVGEIGWALLRGLLYSTTFLVVAAATGVVHSWWALLALPAASLIGLAFAAVGMSVTTYLRSWQDFDYIQLALLPMFLFSATFYPLSTYDESIRWIVQATPLYHGVAMIRDLMLGDVAWGILAHVAYLAVMGLIGVLFAARRIERLLLR</sequence>
<dbReference type="AlphaFoldDB" id="A0A1H5DCA5"/>
<feature type="transmembrane region" description="Helical" evidence="6">
    <location>
        <begin position="188"/>
        <end position="206"/>
    </location>
</feature>